<name>A0A4U5QKU6_POPAL</name>
<evidence type="ECO:0000313" key="1">
    <source>
        <dbReference type="EMBL" id="TKS11364.1"/>
    </source>
</evidence>
<gene>
    <name evidence="1" type="ORF">D5086_0000073070</name>
</gene>
<reference evidence="1" key="1">
    <citation type="submission" date="2018-10" db="EMBL/GenBank/DDBJ databases">
        <title>Population genomic analysis revealed the cold adaptation of white poplar.</title>
        <authorList>
            <person name="Liu Y.-J."/>
        </authorList>
    </citation>
    <scope>NUCLEOTIDE SEQUENCE [LARGE SCALE GENOMIC DNA]</scope>
    <source>
        <strain evidence="1">PAL-ZL1</strain>
    </source>
</reference>
<dbReference type="EMBL" id="RCHU01000210">
    <property type="protein sequence ID" value="TKS11364.1"/>
    <property type="molecule type" value="Genomic_DNA"/>
</dbReference>
<dbReference type="AlphaFoldDB" id="A0A4U5QKU6"/>
<sequence>MGPWAVPIRLGSGSAYRSKVAGDLGLSPKPRGLGAGSVSNPYLGWLRVCGSWPHPKGLGSWSVAILKVGRSKSIPKVVGELGFWPDSRELGAGSLSRPKAPGVPMWRTGLACA</sequence>
<accession>A0A4U5QKU6</accession>
<protein>
    <submittedName>
        <fullName evidence="1">Uncharacterized protein</fullName>
    </submittedName>
</protein>
<organism evidence="1">
    <name type="scientific">Populus alba</name>
    <name type="common">White poplar</name>
    <dbReference type="NCBI Taxonomy" id="43335"/>
    <lineage>
        <taxon>Eukaryota</taxon>
        <taxon>Viridiplantae</taxon>
        <taxon>Streptophyta</taxon>
        <taxon>Embryophyta</taxon>
        <taxon>Tracheophyta</taxon>
        <taxon>Spermatophyta</taxon>
        <taxon>Magnoliopsida</taxon>
        <taxon>eudicotyledons</taxon>
        <taxon>Gunneridae</taxon>
        <taxon>Pentapetalae</taxon>
        <taxon>rosids</taxon>
        <taxon>fabids</taxon>
        <taxon>Malpighiales</taxon>
        <taxon>Salicaceae</taxon>
        <taxon>Saliceae</taxon>
        <taxon>Populus</taxon>
    </lineage>
</organism>
<comment type="caution">
    <text evidence="1">The sequence shown here is derived from an EMBL/GenBank/DDBJ whole genome shotgun (WGS) entry which is preliminary data.</text>
</comment>
<proteinExistence type="predicted"/>